<proteinExistence type="predicted"/>
<dbReference type="Proteomes" id="UP001610563">
    <property type="component" value="Unassembled WGS sequence"/>
</dbReference>
<evidence type="ECO:0000313" key="2">
    <source>
        <dbReference type="EMBL" id="KAL2789152.1"/>
    </source>
</evidence>
<sequence length="152" mass="17007">METSRGSFRVRRRTLKSVSKPPFRLATRLRFPATPAPAAAFVICCCSGTTVPEALRVLFLLLFSPRYFQTLSSRSLSSRQPQGADWTRIFRSSDHGQTIKENPQRRKRNLPRDSAAADHYLLLSLPSPLLSESVPVSRQRRAKANNPSPGVS</sequence>
<dbReference type="EMBL" id="JBFTWV010000068">
    <property type="protein sequence ID" value="KAL2789152.1"/>
    <property type="molecule type" value="Genomic_DNA"/>
</dbReference>
<keyword evidence="3" id="KW-1185">Reference proteome</keyword>
<feature type="region of interest" description="Disordered" evidence="1">
    <location>
        <begin position="133"/>
        <end position="152"/>
    </location>
</feature>
<gene>
    <name evidence="2" type="ORF">BJX66DRAFT_238902</name>
</gene>
<protein>
    <recommendedName>
        <fullName evidence="4">Transmembrane protein</fullName>
    </recommendedName>
</protein>
<accession>A0ABR4G0V8</accession>
<evidence type="ECO:0008006" key="4">
    <source>
        <dbReference type="Google" id="ProtNLM"/>
    </source>
</evidence>
<organism evidence="2 3">
    <name type="scientific">Aspergillus keveii</name>
    <dbReference type="NCBI Taxonomy" id="714993"/>
    <lineage>
        <taxon>Eukaryota</taxon>
        <taxon>Fungi</taxon>
        <taxon>Dikarya</taxon>
        <taxon>Ascomycota</taxon>
        <taxon>Pezizomycotina</taxon>
        <taxon>Eurotiomycetes</taxon>
        <taxon>Eurotiomycetidae</taxon>
        <taxon>Eurotiales</taxon>
        <taxon>Aspergillaceae</taxon>
        <taxon>Aspergillus</taxon>
        <taxon>Aspergillus subgen. Nidulantes</taxon>
    </lineage>
</organism>
<feature type="region of interest" description="Disordered" evidence="1">
    <location>
        <begin position="77"/>
        <end position="111"/>
    </location>
</feature>
<evidence type="ECO:0000256" key="1">
    <source>
        <dbReference type="SAM" id="MobiDB-lite"/>
    </source>
</evidence>
<feature type="compositionally biased region" description="Basic and acidic residues" evidence="1">
    <location>
        <begin position="91"/>
        <end position="104"/>
    </location>
</feature>
<evidence type="ECO:0000313" key="3">
    <source>
        <dbReference type="Proteomes" id="UP001610563"/>
    </source>
</evidence>
<name>A0ABR4G0V8_9EURO</name>
<reference evidence="2 3" key="1">
    <citation type="submission" date="2024-07" db="EMBL/GenBank/DDBJ databases">
        <title>Section-level genome sequencing and comparative genomics of Aspergillus sections Usti and Cavernicolus.</title>
        <authorList>
            <consortium name="Lawrence Berkeley National Laboratory"/>
            <person name="Nybo J.L."/>
            <person name="Vesth T.C."/>
            <person name="Theobald S."/>
            <person name="Frisvad J.C."/>
            <person name="Larsen T.O."/>
            <person name="Kjaerboelling I."/>
            <person name="Rothschild-Mancinelli K."/>
            <person name="Lyhne E.K."/>
            <person name="Kogle M.E."/>
            <person name="Barry K."/>
            <person name="Clum A."/>
            <person name="Na H."/>
            <person name="Ledsgaard L."/>
            <person name="Lin J."/>
            <person name="Lipzen A."/>
            <person name="Kuo A."/>
            <person name="Riley R."/>
            <person name="Mondo S."/>
            <person name="Labutti K."/>
            <person name="Haridas S."/>
            <person name="Pangalinan J."/>
            <person name="Salamov A.A."/>
            <person name="Simmons B.A."/>
            <person name="Magnuson J.K."/>
            <person name="Chen J."/>
            <person name="Drula E."/>
            <person name="Henrissat B."/>
            <person name="Wiebenga A."/>
            <person name="Lubbers R.J."/>
            <person name="Gomes A.C."/>
            <person name="Makela M.R."/>
            <person name="Stajich J."/>
            <person name="Grigoriev I.V."/>
            <person name="Mortensen U.H."/>
            <person name="De Vries R.P."/>
            <person name="Baker S.E."/>
            <person name="Andersen M.R."/>
        </authorList>
    </citation>
    <scope>NUCLEOTIDE SEQUENCE [LARGE SCALE GENOMIC DNA]</scope>
    <source>
        <strain evidence="2 3">CBS 209.92</strain>
    </source>
</reference>
<comment type="caution">
    <text evidence="2">The sequence shown here is derived from an EMBL/GenBank/DDBJ whole genome shotgun (WGS) entry which is preliminary data.</text>
</comment>